<dbReference type="SUPFAM" id="SSF48065">
    <property type="entry name" value="DBL homology domain (DH-domain)"/>
    <property type="match status" value="1"/>
</dbReference>
<dbReference type="Pfam" id="PF03114">
    <property type="entry name" value="BAR"/>
    <property type="match status" value="1"/>
</dbReference>
<feature type="compositionally biased region" description="Low complexity" evidence="9">
    <location>
        <begin position="918"/>
        <end position="958"/>
    </location>
</feature>
<keyword evidence="14" id="KW-1185">Reference proteome</keyword>
<dbReference type="Gene3D" id="2.30.30.40">
    <property type="entry name" value="SH3 Domains"/>
    <property type="match status" value="1"/>
</dbReference>
<keyword evidence="6" id="KW-0965">Cell junction</keyword>
<protein>
    <recommendedName>
        <fullName evidence="3">Dynamin-binding protein</fullName>
    </recommendedName>
    <alternativeName>
        <fullName evidence="7">Scaffold protein Tuba</fullName>
    </alternativeName>
</protein>
<feature type="domain" description="BAR" evidence="12">
    <location>
        <begin position="650"/>
        <end position="864"/>
    </location>
</feature>
<evidence type="ECO:0000313" key="13">
    <source>
        <dbReference type="EMBL" id="KAG9073373.1"/>
    </source>
</evidence>
<evidence type="ECO:0000313" key="14">
    <source>
        <dbReference type="Proteomes" id="UP000707451"/>
    </source>
</evidence>
<dbReference type="PROSITE" id="PS00741">
    <property type="entry name" value="DH_1"/>
    <property type="match status" value="1"/>
</dbReference>
<feature type="compositionally biased region" description="Polar residues" evidence="9">
    <location>
        <begin position="1014"/>
        <end position="1023"/>
    </location>
</feature>
<dbReference type="SUPFAM" id="SSF103657">
    <property type="entry name" value="BAR/IMD domain-like"/>
    <property type="match status" value="1"/>
</dbReference>
<dbReference type="InterPro" id="IPR051492">
    <property type="entry name" value="Dynamin-Rho_GEF"/>
</dbReference>
<accession>A0A9P8BZ72</accession>
<feature type="compositionally biased region" description="Pro residues" evidence="9">
    <location>
        <begin position="285"/>
        <end position="294"/>
    </location>
</feature>
<evidence type="ECO:0000256" key="8">
    <source>
        <dbReference type="PROSITE-ProRule" id="PRU00192"/>
    </source>
</evidence>
<dbReference type="EMBL" id="JAHRHY010000001">
    <property type="protein sequence ID" value="KAG9073373.1"/>
    <property type="molecule type" value="Genomic_DNA"/>
</dbReference>
<dbReference type="Gene3D" id="1.20.900.10">
    <property type="entry name" value="Dbl homology (DH) domain"/>
    <property type="match status" value="1"/>
</dbReference>
<feature type="domain" description="DH" evidence="11">
    <location>
        <begin position="418"/>
        <end position="609"/>
    </location>
</feature>
<dbReference type="PROSITE" id="PS51021">
    <property type="entry name" value="BAR"/>
    <property type="match status" value="1"/>
</dbReference>
<evidence type="ECO:0000256" key="5">
    <source>
        <dbReference type="ARBA" id="ARBA00022658"/>
    </source>
</evidence>
<dbReference type="InterPro" id="IPR004148">
    <property type="entry name" value="BAR_dom"/>
</dbReference>
<evidence type="ECO:0000256" key="3">
    <source>
        <dbReference type="ARBA" id="ARBA00018186"/>
    </source>
</evidence>
<feature type="compositionally biased region" description="Low complexity" evidence="9">
    <location>
        <begin position="28"/>
        <end position="43"/>
    </location>
</feature>
<dbReference type="Gene3D" id="1.20.1270.60">
    <property type="entry name" value="Arfaptin homology (AH) domain/BAR domain"/>
    <property type="match status" value="1"/>
</dbReference>
<dbReference type="CDD" id="cd00174">
    <property type="entry name" value="SH3"/>
    <property type="match status" value="1"/>
</dbReference>
<reference evidence="13" key="1">
    <citation type="submission" date="2021-06" db="EMBL/GenBank/DDBJ databases">
        <title>Genome Sequence of Mortierella hyaline Strain SCG-10, a Cold-Adapted, Nitrate-Reducing Fungus Isolated from Soil in Minnesota, USA.</title>
        <authorList>
            <person name="Aldossari N."/>
        </authorList>
    </citation>
    <scope>NUCLEOTIDE SEQUENCE</scope>
    <source>
        <strain evidence="13">SCG-10</strain>
    </source>
</reference>
<dbReference type="SMART" id="SM00721">
    <property type="entry name" value="BAR"/>
    <property type="match status" value="1"/>
</dbReference>
<gene>
    <name evidence="13" type="ORF">KI688_001168</name>
</gene>
<dbReference type="AlphaFoldDB" id="A0A9P8BZ72"/>
<dbReference type="InterPro" id="IPR027267">
    <property type="entry name" value="AH/BAR_dom_sf"/>
</dbReference>
<dbReference type="PANTHER" id="PTHR22834">
    <property type="entry name" value="NUCLEAR FUSION PROTEIN FUS2"/>
    <property type="match status" value="1"/>
</dbReference>
<dbReference type="Pfam" id="PF00621">
    <property type="entry name" value="RhoGEF"/>
    <property type="match status" value="1"/>
</dbReference>
<dbReference type="Pfam" id="PF00018">
    <property type="entry name" value="SH3_1"/>
    <property type="match status" value="1"/>
</dbReference>
<sequence>MSSDPLYLARTKSAGGERRVPPPIKPKPSTLASPPATDTTPTPHLQPPHVTVTANGTPTSSSFGDLRKTFERQQNSSPLFMNSAGAQGTGTAPRGGAGLGPSRGSTSTGQLNHHASLSSVQQYTNNAAYLTPSFGNSNSNNNNNNRPRSVSSPGPPLRDTDDDADGIDNSQPDFSNLRARFQSQMSLSGQGVPKPDTPRPKPKPAVGAKPTFQNTTSSSTLPSSRMSMDSIFSNNSSIVSVPRFVPPHLTPTAGSTVASSRLSSNSFKQSSRPPPPPMKIHSPAPKTPTPPRTPPRVETPESERNPFMGSDEDEAGASRQATAPPAPSRLNSTSNRLSNSKIQQNPAFQQLRNQAMAAVSGRDSVLVGKAAPPPPQRAAPRPDSPQGSPPKLPSRANSAILAVQDTPEEKERKHRLDKRRRVVQELLETEISFSKDMQLLQEVYVTDMSESPLFTQADVKMVFTNLADVVALTLDFIAFLTPACGGGVEEEYDDSTTFVGEAFLQMISRIRRVYSEYCKRQEASAQHLQDLDSRKDLRPFFDACTEKCKGKTTGWDLASLLIKPVQRVLKYPLLINQIHALTPSDHLDFESLVNVQKEMLQVAEEINEIKKRKDIVEKIVGSKKKNDSDIVYVSIAPNTLTEFARTTQQLRQAVGGSEVTVDILFEALLEKFNMQQRLVREFAKYIQSWLVSIKRKYAYRVKLTNENQSLILVQEFHKNLAKFSKTIGRELESRLKKTVYKSIELFLKLFSGPLQVMKKREKKLLDYDNVRGMKDRGETIDKNMLDSAAAYTSINEQLVDELPKFLGLTTQYFDIIVMEFSQVQQFFYTQVKTRNHEFYIEYVDSACSKDLAAYLEQMDICEEYIEAMTRNDGPLERLNRISLIHDVSATHEAAFQSMRDAVGQRLRRNASRSHQTRSRSSSTASPIPATTAGKITPSLQHSPSGSQSSLQSPLQPQPRFYPGEDENPFEVPESIFHDGSSSVTSYDDGYEPFGNNNRGGDFYDRPLSMASSTYSFGSASTDQQEFRSKPPELDDGMEMDEIGIAQALFECTAIYPYTSTEDRQLNFEAGESIVVFGLNDNGWYFGKKVGKDTTGWFPASHCIQI</sequence>
<feature type="region of interest" description="Disordered" evidence="9">
    <location>
        <begin position="252"/>
        <end position="338"/>
    </location>
</feature>
<dbReference type="PANTHER" id="PTHR22834:SF20">
    <property type="entry name" value="SH3 DOMAIN-CONTAINING PROTEIN"/>
    <property type="match status" value="1"/>
</dbReference>
<dbReference type="InterPro" id="IPR001331">
    <property type="entry name" value="GDS_CDC24_CS"/>
</dbReference>
<feature type="compositionally biased region" description="Low complexity" evidence="9">
    <location>
        <begin position="132"/>
        <end position="152"/>
    </location>
</feature>
<dbReference type="InterPro" id="IPR035899">
    <property type="entry name" value="DBL_dom_sf"/>
</dbReference>
<dbReference type="GO" id="GO:0035556">
    <property type="term" value="P:intracellular signal transduction"/>
    <property type="evidence" value="ECO:0007669"/>
    <property type="project" value="InterPro"/>
</dbReference>
<evidence type="ECO:0000259" key="12">
    <source>
        <dbReference type="PROSITE" id="PS51021"/>
    </source>
</evidence>
<feature type="compositionally biased region" description="Polar residues" evidence="9">
    <location>
        <begin position="103"/>
        <end position="113"/>
    </location>
</feature>
<dbReference type="SMART" id="SM00326">
    <property type="entry name" value="SH3"/>
    <property type="match status" value="1"/>
</dbReference>
<feature type="region of interest" description="Disordered" evidence="9">
    <location>
        <begin position="1"/>
        <end position="113"/>
    </location>
</feature>
<comment type="caution">
    <text evidence="13">The sequence shown here is derived from an EMBL/GenBank/DDBJ whole genome shotgun (WGS) entry which is preliminary data.</text>
</comment>
<dbReference type="CDD" id="cd00160">
    <property type="entry name" value="RhoGEF"/>
    <property type="match status" value="1"/>
</dbReference>
<feature type="region of interest" description="Disordered" evidence="9">
    <location>
        <begin position="129"/>
        <end position="228"/>
    </location>
</feature>
<name>A0A9P8BZ72_9FUNG</name>
<feature type="compositionally biased region" description="Polar residues" evidence="9">
    <location>
        <begin position="72"/>
        <end position="90"/>
    </location>
</feature>
<keyword evidence="4 8" id="KW-0728">SH3 domain</keyword>
<feature type="compositionally biased region" description="Polar residues" evidence="9">
    <location>
        <begin position="52"/>
        <end position="63"/>
    </location>
</feature>
<feature type="region of interest" description="Disordered" evidence="9">
    <location>
        <begin position="1014"/>
        <end position="1036"/>
    </location>
</feature>
<feature type="compositionally biased region" description="Low complexity" evidence="9">
    <location>
        <begin position="328"/>
        <end position="338"/>
    </location>
</feature>
<feature type="region of interest" description="Disordered" evidence="9">
    <location>
        <begin position="901"/>
        <end position="1001"/>
    </location>
</feature>
<dbReference type="InterPro" id="IPR000219">
    <property type="entry name" value="DH_dom"/>
</dbReference>
<dbReference type="SUPFAM" id="SSF50044">
    <property type="entry name" value="SH3-domain"/>
    <property type="match status" value="1"/>
</dbReference>
<evidence type="ECO:0000259" key="10">
    <source>
        <dbReference type="PROSITE" id="PS50002"/>
    </source>
</evidence>
<evidence type="ECO:0000256" key="2">
    <source>
        <dbReference type="ARBA" id="ARBA00004348"/>
    </source>
</evidence>
<feature type="compositionally biased region" description="Basic residues" evidence="9">
    <location>
        <begin position="905"/>
        <end position="917"/>
    </location>
</feature>
<dbReference type="InterPro" id="IPR036028">
    <property type="entry name" value="SH3-like_dom_sf"/>
</dbReference>
<organism evidence="13 14">
    <name type="scientific">Linnemannia hyalina</name>
    <dbReference type="NCBI Taxonomy" id="64524"/>
    <lineage>
        <taxon>Eukaryota</taxon>
        <taxon>Fungi</taxon>
        <taxon>Fungi incertae sedis</taxon>
        <taxon>Mucoromycota</taxon>
        <taxon>Mortierellomycotina</taxon>
        <taxon>Mortierellomycetes</taxon>
        <taxon>Mortierellales</taxon>
        <taxon>Mortierellaceae</taxon>
        <taxon>Linnemannia</taxon>
    </lineage>
</organism>
<dbReference type="OrthoDB" id="10256089at2759"/>
<evidence type="ECO:0000259" key="11">
    <source>
        <dbReference type="PROSITE" id="PS50010"/>
    </source>
</evidence>
<evidence type="ECO:0000256" key="1">
    <source>
        <dbReference type="ARBA" id="ARBA00004282"/>
    </source>
</evidence>
<dbReference type="GO" id="GO:0005795">
    <property type="term" value="C:Golgi stack"/>
    <property type="evidence" value="ECO:0007669"/>
    <property type="project" value="UniProtKB-SubCell"/>
</dbReference>
<dbReference type="GO" id="GO:0031991">
    <property type="term" value="P:regulation of actomyosin contractile ring contraction"/>
    <property type="evidence" value="ECO:0007669"/>
    <property type="project" value="TreeGrafter"/>
</dbReference>
<proteinExistence type="predicted"/>
<feature type="compositionally biased region" description="Low complexity" evidence="9">
    <location>
        <begin position="215"/>
        <end position="228"/>
    </location>
</feature>
<evidence type="ECO:0000256" key="4">
    <source>
        <dbReference type="ARBA" id="ARBA00022443"/>
    </source>
</evidence>
<feature type="region of interest" description="Disordered" evidence="9">
    <location>
        <begin position="354"/>
        <end position="394"/>
    </location>
</feature>
<evidence type="ECO:0000256" key="6">
    <source>
        <dbReference type="ARBA" id="ARBA00022949"/>
    </source>
</evidence>
<evidence type="ECO:0000256" key="7">
    <source>
        <dbReference type="ARBA" id="ARBA00032587"/>
    </source>
</evidence>
<comment type="subcellular location">
    <subcellularLocation>
        <location evidence="1">Cell junction</location>
    </subcellularLocation>
    <subcellularLocation>
        <location evidence="2">Golgi apparatus</location>
        <location evidence="2">Golgi stack</location>
    </subcellularLocation>
</comment>
<evidence type="ECO:0000256" key="9">
    <source>
        <dbReference type="SAM" id="MobiDB-lite"/>
    </source>
</evidence>
<dbReference type="PROSITE" id="PS50010">
    <property type="entry name" value="DH_2"/>
    <property type="match status" value="1"/>
</dbReference>
<dbReference type="Proteomes" id="UP000707451">
    <property type="component" value="Unassembled WGS sequence"/>
</dbReference>
<dbReference type="SMART" id="SM00325">
    <property type="entry name" value="RhoGEF"/>
    <property type="match status" value="1"/>
</dbReference>
<dbReference type="PROSITE" id="PS50002">
    <property type="entry name" value="SH3"/>
    <property type="match status" value="1"/>
</dbReference>
<dbReference type="GO" id="GO:0032955">
    <property type="term" value="P:regulation of division septum assembly"/>
    <property type="evidence" value="ECO:0007669"/>
    <property type="project" value="TreeGrafter"/>
</dbReference>
<feature type="compositionally biased region" description="Polar residues" evidence="9">
    <location>
        <begin position="252"/>
        <end position="271"/>
    </location>
</feature>
<keyword evidence="5" id="KW-0344">Guanine-nucleotide releasing factor</keyword>
<dbReference type="InterPro" id="IPR001452">
    <property type="entry name" value="SH3_domain"/>
</dbReference>
<feature type="domain" description="SH3" evidence="10">
    <location>
        <begin position="1046"/>
        <end position="1105"/>
    </location>
</feature>
<dbReference type="GO" id="GO:0005085">
    <property type="term" value="F:guanyl-nucleotide exchange factor activity"/>
    <property type="evidence" value="ECO:0007669"/>
    <property type="project" value="UniProtKB-KW"/>
</dbReference>